<evidence type="ECO:0000256" key="1">
    <source>
        <dbReference type="ARBA" id="ARBA00009986"/>
    </source>
</evidence>
<name>A0A3P1BCK8_9BACT</name>
<dbReference type="GO" id="GO:0016620">
    <property type="term" value="F:oxidoreductase activity, acting on the aldehyde or oxo group of donors, NAD or NADP as acceptor"/>
    <property type="evidence" value="ECO:0007669"/>
    <property type="project" value="InterPro"/>
</dbReference>
<dbReference type="FunFam" id="3.40.309.10:FF:000009">
    <property type="entry name" value="Aldehyde dehydrogenase A"/>
    <property type="match status" value="1"/>
</dbReference>
<comment type="similarity">
    <text evidence="1 4">Belongs to the aldehyde dehydrogenase family.</text>
</comment>
<dbReference type="PANTHER" id="PTHR11699">
    <property type="entry name" value="ALDEHYDE DEHYDROGENASE-RELATED"/>
    <property type="match status" value="1"/>
</dbReference>
<evidence type="ECO:0000256" key="2">
    <source>
        <dbReference type="ARBA" id="ARBA00023002"/>
    </source>
</evidence>
<comment type="caution">
    <text evidence="6">The sequence shown here is derived from an EMBL/GenBank/DDBJ whole genome shotgun (WGS) entry which is preliminary data.</text>
</comment>
<dbReference type="RefSeq" id="WP_124878412.1">
    <property type="nucleotide sequence ID" value="NZ_RQJO01000015.1"/>
</dbReference>
<evidence type="ECO:0000256" key="3">
    <source>
        <dbReference type="PROSITE-ProRule" id="PRU10007"/>
    </source>
</evidence>
<dbReference type="Pfam" id="PF00171">
    <property type="entry name" value="Aldedh"/>
    <property type="match status" value="1"/>
</dbReference>
<gene>
    <name evidence="6" type="ORF">EHT25_26735</name>
</gene>
<keyword evidence="7" id="KW-1185">Reference proteome</keyword>
<dbReference type="AlphaFoldDB" id="A0A3P1BCK8"/>
<dbReference type="InterPro" id="IPR029510">
    <property type="entry name" value="Ald_DH_CS_GLU"/>
</dbReference>
<dbReference type="Proteomes" id="UP000271925">
    <property type="component" value="Unassembled WGS sequence"/>
</dbReference>
<dbReference type="CDD" id="cd07102">
    <property type="entry name" value="ALDH_EDX86601"/>
    <property type="match status" value="1"/>
</dbReference>
<organism evidence="6 7">
    <name type="scientific">Larkinella rosea</name>
    <dbReference type="NCBI Taxonomy" id="2025312"/>
    <lineage>
        <taxon>Bacteria</taxon>
        <taxon>Pseudomonadati</taxon>
        <taxon>Bacteroidota</taxon>
        <taxon>Cytophagia</taxon>
        <taxon>Cytophagales</taxon>
        <taxon>Spirosomataceae</taxon>
        <taxon>Larkinella</taxon>
    </lineage>
</organism>
<dbReference type="Gene3D" id="3.40.605.10">
    <property type="entry name" value="Aldehyde Dehydrogenase, Chain A, domain 1"/>
    <property type="match status" value="1"/>
</dbReference>
<evidence type="ECO:0000259" key="5">
    <source>
        <dbReference type="Pfam" id="PF00171"/>
    </source>
</evidence>
<reference evidence="6 7" key="1">
    <citation type="submission" date="2018-11" db="EMBL/GenBank/DDBJ databases">
        <authorList>
            <person name="Zhou Z."/>
            <person name="Wang G."/>
        </authorList>
    </citation>
    <scope>NUCLEOTIDE SEQUENCE [LARGE SCALE GENOMIC DNA]</scope>
    <source>
        <strain evidence="6 7">KCTC52004</strain>
    </source>
</reference>
<feature type="active site" evidence="3">
    <location>
        <position position="226"/>
    </location>
</feature>
<sequence>MDIINPATGALMTTVQEDNAAAIKEKYVSLKKGQPAWAAKTVAERVAIIETFYQLLDAEKDELAQTLTAEMGKPLQQSYNEINGARARILFFITNSEKYLAEEWITTEGGTQEKISYDPLGVIANISAWNYPYLVGTNVFVPALIAGNAVLYKPSEYTLLTGLHIQRLLYKAGVPPQAFDVAIGAAAAGEAILELPLNGYFFTGSYNTGKYIAQKVAHKLVPCQLELGGKDPLYIADDIADISGVAAGTADGAFYNNGQSCCSVERIYVHETIYDQYVQAFVKEVKSWKTGLPTDEGVYIGALTRPAQITVLEQQIEDALAKGAELATGGKRINREGNYFEPTVLLNVTNQMDLMQEESFGPIIGIMKVSSDEEAIELMNDTSYGLTAGVFTSNQPRAEAILQQINSGTAYWNCCDRVSAALPWSGRQHSGLGTTLSHLGIRAFAQPKGWHLRR</sequence>
<keyword evidence="2 4" id="KW-0560">Oxidoreductase</keyword>
<dbReference type="InterPro" id="IPR015590">
    <property type="entry name" value="Aldehyde_DH_dom"/>
</dbReference>
<dbReference type="Gene3D" id="3.40.309.10">
    <property type="entry name" value="Aldehyde Dehydrogenase, Chain A, domain 2"/>
    <property type="match status" value="1"/>
</dbReference>
<dbReference type="SUPFAM" id="SSF53720">
    <property type="entry name" value="ALDH-like"/>
    <property type="match status" value="1"/>
</dbReference>
<dbReference type="InterPro" id="IPR016161">
    <property type="entry name" value="Ald_DH/histidinol_DH"/>
</dbReference>
<accession>A0A3P1BCK8</accession>
<feature type="domain" description="Aldehyde dehydrogenase" evidence="5">
    <location>
        <begin position="1"/>
        <end position="448"/>
    </location>
</feature>
<dbReference type="OrthoDB" id="9762913at2"/>
<evidence type="ECO:0000256" key="4">
    <source>
        <dbReference type="RuleBase" id="RU003345"/>
    </source>
</evidence>
<dbReference type="EMBL" id="RQJO01000015">
    <property type="protein sequence ID" value="RRA98605.1"/>
    <property type="molecule type" value="Genomic_DNA"/>
</dbReference>
<evidence type="ECO:0000313" key="6">
    <source>
        <dbReference type="EMBL" id="RRA98605.1"/>
    </source>
</evidence>
<dbReference type="InterPro" id="IPR016162">
    <property type="entry name" value="Ald_DH_N"/>
</dbReference>
<protein>
    <submittedName>
        <fullName evidence="6">Aldehyde dehydrogenase family protein</fullName>
    </submittedName>
</protein>
<proteinExistence type="inferred from homology"/>
<dbReference type="PROSITE" id="PS00687">
    <property type="entry name" value="ALDEHYDE_DEHYDR_GLU"/>
    <property type="match status" value="1"/>
</dbReference>
<dbReference type="InterPro" id="IPR016163">
    <property type="entry name" value="Ald_DH_C"/>
</dbReference>
<evidence type="ECO:0000313" key="7">
    <source>
        <dbReference type="Proteomes" id="UP000271925"/>
    </source>
</evidence>